<dbReference type="GO" id="GO:0008233">
    <property type="term" value="F:peptidase activity"/>
    <property type="evidence" value="ECO:0007669"/>
    <property type="project" value="InterPro"/>
</dbReference>
<evidence type="ECO:0000313" key="9">
    <source>
        <dbReference type="EMBL" id="QDJ14031.1"/>
    </source>
</evidence>
<sequence length="711" mass="81101">MKENKNLSLSLFRSVPMIFQNSAADCAISCVMMIANYYQKYITYERIKQIIPNYKQGCSINDIIQLLEKLELTAFPFSLEQEEVQQLNLPTILHWDHNHFVVLVAIKNKKYIIHDPDKGILKLNKSKFNQHFSGVAINITNNTHLKFIEDKKEKTRSVFHFLKGIKNIKPTLSFILILLFMLEFINLTLPQLTQITIDQVLTTNDENLLYVVTIAYFLLLCFQLLFTITRDWGVIWISANINLDWSISIFRHIHSLYASFFNTRSIGDIISRINSLEKIKDIITTQFVSAILDSLIVVISLIIMFAYSKFLSLVIILITITYFILKLLYLNLLRSLNVSVIRSKSRQQSLLIESIKNNLIFRLYSNHTTLHNNYINATTELVNQQSRLELMNIFTRSINLFLAGIRNIAILFIGGKIVIHQGLTIGMFVAFIAYSEQFSVRASKLVDYWLKIKMISAHITRIDDILTSPQEKNKTGNNRIIEHISEIELRNIYFTSDNEQKSILKNINLRITSGQTVLIKGYSGSGKSSLIKLILGLVEPSHGELLFNGLDYSQIGKDQIRKIAGVVLQENGLLTGNILYNITLDTSSTIEDVIELTQKLGIHSIIDKLPMGYFTYISDAGNILSGGQIQKIIIARALFKQPSLLIFDEATSNLDHQSELQVNNVIMQSPAIKIIISHKNEIGIKPDIVIIMHEGQIVKLFDNNKDNSTVE</sequence>
<dbReference type="GO" id="GO:0005886">
    <property type="term" value="C:plasma membrane"/>
    <property type="evidence" value="ECO:0007669"/>
    <property type="project" value="UniProtKB-SubCell"/>
</dbReference>
<comment type="subcellular location">
    <subcellularLocation>
        <location evidence="1">Cell membrane</location>
        <topology evidence="1">Multi-pass membrane protein</topology>
    </subcellularLocation>
</comment>
<organism evidence="9 10">
    <name type="scientific">Mergibacter septicus</name>
    <dbReference type="NCBI Taxonomy" id="221402"/>
    <lineage>
        <taxon>Bacteria</taxon>
        <taxon>Pseudomonadati</taxon>
        <taxon>Pseudomonadota</taxon>
        <taxon>Gammaproteobacteria</taxon>
        <taxon>Pasteurellales</taxon>
        <taxon>Pasteurellaceae</taxon>
        <taxon>Mergibacter</taxon>
    </lineage>
</organism>
<dbReference type="SUPFAM" id="SSF90123">
    <property type="entry name" value="ABC transporter transmembrane region"/>
    <property type="match status" value="1"/>
</dbReference>
<dbReference type="CDD" id="cd18567">
    <property type="entry name" value="ABC_6TM_CvaB_RaxB_like"/>
    <property type="match status" value="1"/>
</dbReference>
<keyword evidence="3" id="KW-0812">Transmembrane</keyword>
<evidence type="ECO:0000256" key="8">
    <source>
        <dbReference type="ARBA" id="ARBA00023136"/>
    </source>
</evidence>
<dbReference type="EMBL" id="CP022011">
    <property type="protein sequence ID" value="QDJ14031.1"/>
    <property type="molecule type" value="Genomic_DNA"/>
</dbReference>
<keyword evidence="10" id="KW-1185">Reference proteome</keyword>
<name>A0A8D4LJD5_9PAST</name>
<dbReference type="Gene3D" id="3.40.50.300">
    <property type="entry name" value="P-loop containing nucleotide triphosphate hydrolases"/>
    <property type="match status" value="1"/>
</dbReference>
<dbReference type="InterPro" id="IPR003439">
    <property type="entry name" value="ABC_transporter-like_ATP-bd"/>
</dbReference>
<evidence type="ECO:0000256" key="4">
    <source>
        <dbReference type="ARBA" id="ARBA00022741"/>
    </source>
</evidence>
<dbReference type="InterPro" id="IPR036640">
    <property type="entry name" value="ABC1_TM_sf"/>
</dbReference>
<dbReference type="Pfam" id="PF03412">
    <property type="entry name" value="Peptidase_C39"/>
    <property type="match status" value="1"/>
</dbReference>
<dbReference type="PANTHER" id="PTHR43394:SF1">
    <property type="entry name" value="ATP-BINDING CASSETTE SUB-FAMILY B MEMBER 10, MITOCHONDRIAL"/>
    <property type="match status" value="1"/>
</dbReference>
<dbReference type="Gene3D" id="1.20.1560.10">
    <property type="entry name" value="ABC transporter type 1, transmembrane domain"/>
    <property type="match status" value="1"/>
</dbReference>
<evidence type="ECO:0000256" key="2">
    <source>
        <dbReference type="ARBA" id="ARBA00022475"/>
    </source>
</evidence>
<evidence type="ECO:0000256" key="7">
    <source>
        <dbReference type="ARBA" id="ARBA00022989"/>
    </source>
</evidence>
<dbReference type="InterPro" id="IPR027417">
    <property type="entry name" value="P-loop_NTPase"/>
</dbReference>
<protein>
    <submittedName>
        <fullName evidence="9">Uncharacterized protein</fullName>
    </submittedName>
</protein>
<dbReference type="Gene3D" id="3.90.70.10">
    <property type="entry name" value="Cysteine proteinases"/>
    <property type="match status" value="1"/>
</dbReference>
<gene>
    <name evidence="9" type="ORF">CEP48_00615</name>
</gene>
<dbReference type="InterPro" id="IPR039421">
    <property type="entry name" value="Type_1_exporter"/>
</dbReference>
<dbReference type="PROSITE" id="PS50893">
    <property type="entry name" value="ABC_TRANSPORTER_2"/>
    <property type="match status" value="1"/>
</dbReference>
<dbReference type="PROSITE" id="PS50929">
    <property type="entry name" value="ABC_TM1F"/>
    <property type="match status" value="1"/>
</dbReference>
<dbReference type="InterPro" id="IPR005074">
    <property type="entry name" value="Peptidase_C39"/>
</dbReference>
<dbReference type="InterPro" id="IPR011527">
    <property type="entry name" value="ABC1_TM_dom"/>
</dbReference>
<keyword evidence="2" id="KW-1003">Cell membrane</keyword>
<reference evidence="9" key="1">
    <citation type="submission" date="2017-06" db="EMBL/GenBank/DDBJ databases">
        <title>Genome sequencing of pathogenic and non-pathogenic strains within Bisgaard taxon 40.</title>
        <authorList>
            <person name="Ladner J.T."/>
            <person name="Lovett S.P."/>
            <person name="Koroleva G."/>
            <person name="Lorch J.M."/>
        </authorList>
    </citation>
    <scope>NUCLEOTIDE SEQUENCE</scope>
    <source>
        <strain evidence="9">27576-1-I1</strain>
    </source>
</reference>
<evidence type="ECO:0000313" key="10">
    <source>
        <dbReference type="Proteomes" id="UP000955338"/>
    </source>
</evidence>
<dbReference type="SUPFAM" id="SSF52540">
    <property type="entry name" value="P-loop containing nucleoside triphosphate hydrolases"/>
    <property type="match status" value="1"/>
</dbReference>
<dbReference type="RefSeq" id="WP_261919888.1">
    <property type="nucleotide sequence ID" value="NZ_CP022011.1"/>
</dbReference>
<proteinExistence type="predicted"/>
<evidence type="ECO:0000256" key="3">
    <source>
        <dbReference type="ARBA" id="ARBA00022692"/>
    </source>
</evidence>
<dbReference type="PANTHER" id="PTHR43394">
    <property type="entry name" value="ATP-DEPENDENT PERMEASE MDL1, MITOCHONDRIAL"/>
    <property type="match status" value="1"/>
</dbReference>
<accession>A0A8D4LJD5</accession>
<dbReference type="GO" id="GO:0016887">
    <property type="term" value="F:ATP hydrolysis activity"/>
    <property type="evidence" value="ECO:0007669"/>
    <property type="project" value="InterPro"/>
</dbReference>
<keyword evidence="5" id="KW-0378">Hydrolase</keyword>
<dbReference type="GO" id="GO:0006508">
    <property type="term" value="P:proteolysis"/>
    <property type="evidence" value="ECO:0007669"/>
    <property type="project" value="InterPro"/>
</dbReference>
<dbReference type="GO" id="GO:0015421">
    <property type="term" value="F:ABC-type oligopeptide transporter activity"/>
    <property type="evidence" value="ECO:0007669"/>
    <property type="project" value="TreeGrafter"/>
</dbReference>
<dbReference type="PROSITE" id="PS00211">
    <property type="entry name" value="ABC_TRANSPORTER_1"/>
    <property type="match status" value="1"/>
</dbReference>
<keyword evidence="8" id="KW-0472">Membrane</keyword>
<dbReference type="PROSITE" id="PS50990">
    <property type="entry name" value="PEPTIDASE_C39"/>
    <property type="match status" value="1"/>
</dbReference>
<evidence type="ECO:0000256" key="5">
    <source>
        <dbReference type="ARBA" id="ARBA00022801"/>
    </source>
</evidence>
<evidence type="ECO:0000256" key="1">
    <source>
        <dbReference type="ARBA" id="ARBA00004651"/>
    </source>
</evidence>
<dbReference type="SMART" id="SM00382">
    <property type="entry name" value="AAA"/>
    <property type="match status" value="1"/>
</dbReference>
<dbReference type="AlphaFoldDB" id="A0A8D4LJD5"/>
<keyword evidence="7" id="KW-1133">Transmembrane helix</keyword>
<dbReference type="Pfam" id="PF00664">
    <property type="entry name" value="ABC_membrane"/>
    <property type="match status" value="1"/>
</dbReference>
<keyword evidence="4" id="KW-0547">Nucleotide-binding</keyword>
<dbReference type="InterPro" id="IPR017871">
    <property type="entry name" value="ABC_transporter-like_CS"/>
</dbReference>
<dbReference type="InterPro" id="IPR003593">
    <property type="entry name" value="AAA+_ATPase"/>
</dbReference>
<dbReference type="GO" id="GO:0005524">
    <property type="term" value="F:ATP binding"/>
    <property type="evidence" value="ECO:0007669"/>
    <property type="project" value="UniProtKB-KW"/>
</dbReference>
<dbReference type="Proteomes" id="UP000955338">
    <property type="component" value="Chromosome"/>
</dbReference>
<evidence type="ECO:0000256" key="6">
    <source>
        <dbReference type="ARBA" id="ARBA00022840"/>
    </source>
</evidence>
<keyword evidence="6" id="KW-0067">ATP-binding</keyword>
<dbReference type="Pfam" id="PF00005">
    <property type="entry name" value="ABC_tran"/>
    <property type="match status" value="1"/>
</dbReference>